<dbReference type="RefSeq" id="WP_310458729.1">
    <property type="nucleotide sequence ID" value="NZ_JAVKPH010000028.1"/>
</dbReference>
<dbReference type="PANTHER" id="PTHR30036">
    <property type="entry name" value="D-XYLOSE-BINDING PERIPLASMIC PROTEIN"/>
    <property type="match status" value="1"/>
</dbReference>
<evidence type="ECO:0000259" key="4">
    <source>
        <dbReference type="Pfam" id="PF13407"/>
    </source>
</evidence>
<dbReference type="InterPro" id="IPR028082">
    <property type="entry name" value="Peripla_BP_I"/>
</dbReference>
<name>A0ABU1FCD6_9RHOB</name>
<protein>
    <submittedName>
        <fullName evidence="5">Substrate-binding domain-containing protein</fullName>
    </submittedName>
</protein>
<feature type="signal peptide" evidence="3">
    <location>
        <begin position="1"/>
        <end position="26"/>
    </location>
</feature>
<dbReference type="InterPro" id="IPR025997">
    <property type="entry name" value="SBP_2_dom"/>
</dbReference>
<feature type="domain" description="Periplasmic binding protein" evidence="4">
    <location>
        <begin position="55"/>
        <end position="258"/>
    </location>
</feature>
<evidence type="ECO:0000256" key="3">
    <source>
        <dbReference type="SAM" id="SignalP"/>
    </source>
</evidence>
<organism evidence="5 6">
    <name type="scientific">Ruixingdingia sedimenti</name>
    <dbReference type="NCBI Taxonomy" id="3073604"/>
    <lineage>
        <taxon>Bacteria</taxon>
        <taxon>Pseudomonadati</taxon>
        <taxon>Pseudomonadota</taxon>
        <taxon>Alphaproteobacteria</taxon>
        <taxon>Rhodobacterales</taxon>
        <taxon>Paracoccaceae</taxon>
        <taxon>Ruixingdingia</taxon>
    </lineage>
</organism>
<dbReference type="Pfam" id="PF13407">
    <property type="entry name" value="Peripla_BP_4"/>
    <property type="match status" value="1"/>
</dbReference>
<dbReference type="PANTHER" id="PTHR30036:SF7">
    <property type="entry name" value="ABC TRANSPORTER PERIPLASMIC-BINDING PROTEIN YPHF"/>
    <property type="match status" value="1"/>
</dbReference>
<evidence type="ECO:0000256" key="2">
    <source>
        <dbReference type="ARBA" id="ARBA00007639"/>
    </source>
</evidence>
<proteinExistence type="inferred from homology"/>
<comment type="subcellular location">
    <subcellularLocation>
        <location evidence="1">Periplasm</location>
    </subcellularLocation>
</comment>
<keyword evidence="3" id="KW-0732">Signal</keyword>
<evidence type="ECO:0000313" key="6">
    <source>
        <dbReference type="Proteomes" id="UP001247754"/>
    </source>
</evidence>
<evidence type="ECO:0000313" key="5">
    <source>
        <dbReference type="EMBL" id="MDR5654573.1"/>
    </source>
</evidence>
<reference evidence="5 6" key="1">
    <citation type="submission" date="2023-09" db="EMBL/GenBank/DDBJ databases">
        <title>Xinfangfangia sedmenti sp. nov., isolated the sedment.</title>
        <authorList>
            <person name="Xu L."/>
        </authorList>
    </citation>
    <scope>NUCLEOTIDE SEQUENCE [LARGE SCALE GENOMIC DNA]</scope>
    <source>
        <strain evidence="5 6">LG-4</strain>
    </source>
</reference>
<gene>
    <name evidence="5" type="ORF">RGD00_18330</name>
</gene>
<dbReference type="SUPFAM" id="SSF53822">
    <property type="entry name" value="Periplasmic binding protein-like I"/>
    <property type="match status" value="1"/>
</dbReference>
<dbReference type="Proteomes" id="UP001247754">
    <property type="component" value="Unassembled WGS sequence"/>
</dbReference>
<dbReference type="EMBL" id="JAVKPH010000028">
    <property type="protein sequence ID" value="MDR5654573.1"/>
    <property type="molecule type" value="Genomic_DNA"/>
</dbReference>
<sequence length="360" mass="38165">MRTILRNTALSATLLAALGLVSAASAQQATMAEHADIKAMCGDKPASVALVDGFGGATWFKTAAAEFRDEMSKCANVERITYLDANGSAQAYNSHINSLVAQGYDIIVAFTHFGDASIPAFRSAKRAGVTVVPYFTQLSGTVGQDYDAIVYQDPIAVGGKWADWLAESLGGEGNVFFLGGPPGAASSERFMEGFSTRLANYPGMKLLENQYIVTNWNPVDTQQAIAALIAKHPRIDGIASDYGVTTQPAINAFKQAGLPVPAQATLASSNELNCLFLKDQEAGNGWKYLSLDGTTTLVRFAARRAMSIFQGTENNEPGGVVSYTYADSEAGIMPECVPELPPDADLSGQLSAQALIDLLK</sequence>
<keyword evidence="6" id="KW-1185">Reference proteome</keyword>
<dbReference type="InterPro" id="IPR050555">
    <property type="entry name" value="Bact_Solute-Bind_Prot2"/>
</dbReference>
<dbReference type="Gene3D" id="3.40.50.2300">
    <property type="match status" value="2"/>
</dbReference>
<accession>A0ABU1FCD6</accession>
<evidence type="ECO:0000256" key="1">
    <source>
        <dbReference type="ARBA" id="ARBA00004418"/>
    </source>
</evidence>
<feature type="chain" id="PRO_5045685015" evidence="3">
    <location>
        <begin position="27"/>
        <end position="360"/>
    </location>
</feature>
<comment type="caution">
    <text evidence="5">The sequence shown here is derived from an EMBL/GenBank/DDBJ whole genome shotgun (WGS) entry which is preliminary data.</text>
</comment>
<comment type="similarity">
    <text evidence="2">Belongs to the bacterial solute-binding protein 2 family.</text>
</comment>